<proteinExistence type="predicted"/>
<reference evidence="3" key="1">
    <citation type="submission" date="2017-04" db="EMBL/GenBank/DDBJ databases">
        <authorList>
            <person name="Varghese N."/>
            <person name="Submissions S."/>
        </authorList>
    </citation>
    <scope>NUCLEOTIDE SEQUENCE [LARGE SCALE GENOMIC DNA]</scope>
    <source>
        <strain evidence="3">DSM 12126</strain>
    </source>
</reference>
<dbReference type="Proteomes" id="UP000192756">
    <property type="component" value="Unassembled WGS sequence"/>
</dbReference>
<dbReference type="SUPFAM" id="SSF53597">
    <property type="entry name" value="Dihydrofolate reductase-like"/>
    <property type="match status" value="1"/>
</dbReference>
<sequence length="188" mass="21305">MRKIIVSMHITLDGFVAGPNGEMDWISFDDELFDFVEGFTDQADTALYGRVTYQMMDSYWPTAAEQTNASKHDVTHSRWYKSVIKLVVSASMSGQDKPGTQFIGEDIAKQIEQIKQQPGKDILIFGSPSVVHYLTHKGLIDDYWLFVNPVLMGQGIPMFKDITERVNLNFLQAKTFACGVTGLHYEKR</sequence>
<dbReference type="GO" id="GO:0008703">
    <property type="term" value="F:5-amino-6-(5-phosphoribosylamino)uracil reductase activity"/>
    <property type="evidence" value="ECO:0007669"/>
    <property type="project" value="InterPro"/>
</dbReference>
<dbReference type="OrthoDB" id="195113at2"/>
<organism evidence="2 3">
    <name type="scientific">Pedobacter africanus</name>
    <dbReference type="NCBI Taxonomy" id="151894"/>
    <lineage>
        <taxon>Bacteria</taxon>
        <taxon>Pseudomonadati</taxon>
        <taxon>Bacteroidota</taxon>
        <taxon>Sphingobacteriia</taxon>
        <taxon>Sphingobacteriales</taxon>
        <taxon>Sphingobacteriaceae</taxon>
        <taxon>Pedobacter</taxon>
    </lineage>
</organism>
<name>A0A1W2E0A1_9SPHI</name>
<gene>
    <name evidence="2" type="ORF">SAMN04488524_4355</name>
</gene>
<dbReference type="GO" id="GO:0009231">
    <property type="term" value="P:riboflavin biosynthetic process"/>
    <property type="evidence" value="ECO:0007669"/>
    <property type="project" value="InterPro"/>
</dbReference>
<dbReference type="InterPro" id="IPR024072">
    <property type="entry name" value="DHFR-like_dom_sf"/>
</dbReference>
<feature type="domain" description="Bacterial bifunctional deaminase-reductase C-terminal" evidence="1">
    <location>
        <begin position="2"/>
        <end position="180"/>
    </location>
</feature>
<dbReference type="InterPro" id="IPR002734">
    <property type="entry name" value="RibDG_C"/>
</dbReference>
<dbReference type="Pfam" id="PF01872">
    <property type="entry name" value="RibD_C"/>
    <property type="match status" value="1"/>
</dbReference>
<accession>A0A1W2E0A1</accession>
<dbReference type="AlphaFoldDB" id="A0A1W2E0A1"/>
<dbReference type="PANTHER" id="PTHR38011">
    <property type="entry name" value="DIHYDROFOLATE REDUCTASE FAMILY PROTEIN (AFU_ORTHOLOGUE AFUA_8G06820)"/>
    <property type="match status" value="1"/>
</dbReference>
<dbReference type="STRING" id="151894.SAMN04488524_4355"/>
<dbReference type="PANTHER" id="PTHR38011:SF11">
    <property type="entry name" value="2,5-DIAMINO-6-RIBOSYLAMINO-4(3H)-PYRIMIDINONE 5'-PHOSPHATE REDUCTASE"/>
    <property type="match status" value="1"/>
</dbReference>
<keyword evidence="3" id="KW-1185">Reference proteome</keyword>
<dbReference type="EMBL" id="FWXT01000004">
    <property type="protein sequence ID" value="SMD03241.1"/>
    <property type="molecule type" value="Genomic_DNA"/>
</dbReference>
<dbReference type="Gene3D" id="3.40.430.10">
    <property type="entry name" value="Dihydrofolate Reductase, subunit A"/>
    <property type="match status" value="1"/>
</dbReference>
<evidence type="ECO:0000259" key="1">
    <source>
        <dbReference type="Pfam" id="PF01872"/>
    </source>
</evidence>
<evidence type="ECO:0000313" key="2">
    <source>
        <dbReference type="EMBL" id="SMD03241.1"/>
    </source>
</evidence>
<dbReference type="RefSeq" id="WP_084241141.1">
    <property type="nucleotide sequence ID" value="NZ_FWXT01000004.1"/>
</dbReference>
<protein>
    <submittedName>
        <fullName evidence="2">Dihydrofolate reductase</fullName>
    </submittedName>
</protein>
<evidence type="ECO:0000313" key="3">
    <source>
        <dbReference type="Proteomes" id="UP000192756"/>
    </source>
</evidence>
<dbReference type="InterPro" id="IPR050765">
    <property type="entry name" value="Riboflavin_Biosynth_HTPR"/>
</dbReference>